<name>A0AAD7BJG6_MYCRO</name>
<evidence type="ECO:0000313" key="1">
    <source>
        <dbReference type="EMBL" id="KAJ7622687.1"/>
    </source>
</evidence>
<dbReference type="Proteomes" id="UP001221757">
    <property type="component" value="Unassembled WGS sequence"/>
</dbReference>
<gene>
    <name evidence="1" type="ORF">B0H17DRAFT_964220</name>
</gene>
<keyword evidence="2" id="KW-1185">Reference proteome</keyword>
<accession>A0AAD7BJG6</accession>
<dbReference type="InterPro" id="IPR009057">
    <property type="entry name" value="Homeodomain-like_sf"/>
</dbReference>
<organism evidence="1 2">
    <name type="scientific">Mycena rosella</name>
    <name type="common">Pink bonnet</name>
    <name type="synonym">Agaricus rosellus</name>
    <dbReference type="NCBI Taxonomy" id="1033263"/>
    <lineage>
        <taxon>Eukaryota</taxon>
        <taxon>Fungi</taxon>
        <taxon>Dikarya</taxon>
        <taxon>Basidiomycota</taxon>
        <taxon>Agaricomycotina</taxon>
        <taxon>Agaricomycetes</taxon>
        <taxon>Agaricomycetidae</taxon>
        <taxon>Agaricales</taxon>
        <taxon>Marasmiineae</taxon>
        <taxon>Mycenaceae</taxon>
        <taxon>Mycena</taxon>
    </lineage>
</organism>
<comment type="caution">
    <text evidence="1">The sequence shown here is derived from an EMBL/GenBank/DDBJ whole genome shotgun (WGS) entry which is preliminary data.</text>
</comment>
<evidence type="ECO:0000313" key="2">
    <source>
        <dbReference type="Proteomes" id="UP001221757"/>
    </source>
</evidence>
<sequence length="124" mass="14527">MAPDTTPTKKARIVAWKREGKSHDWIREHLTGRHDISDRQIIRIFKRYGEEENYYDVGHRSGRPRKLGERETRVAAHHLANSTANNATDVQRQFFPEVHPVTVKRRLREIGLEPHLRADVPFIS</sequence>
<evidence type="ECO:0008006" key="3">
    <source>
        <dbReference type="Google" id="ProtNLM"/>
    </source>
</evidence>
<dbReference type="EMBL" id="JARKIE010000650">
    <property type="protein sequence ID" value="KAJ7622687.1"/>
    <property type="molecule type" value="Genomic_DNA"/>
</dbReference>
<reference evidence="1" key="1">
    <citation type="submission" date="2023-03" db="EMBL/GenBank/DDBJ databases">
        <title>Massive genome expansion in bonnet fungi (Mycena s.s.) driven by repeated elements and novel gene families across ecological guilds.</title>
        <authorList>
            <consortium name="Lawrence Berkeley National Laboratory"/>
            <person name="Harder C.B."/>
            <person name="Miyauchi S."/>
            <person name="Viragh M."/>
            <person name="Kuo A."/>
            <person name="Thoen E."/>
            <person name="Andreopoulos B."/>
            <person name="Lu D."/>
            <person name="Skrede I."/>
            <person name="Drula E."/>
            <person name="Henrissat B."/>
            <person name="Morin E."/>
            <person name="Kohler A."/>
            <person name="Barry K."/>
            <person name="LaButti K."/>
            <person name="Morin E."/>
            <person name="Salamov A."/>
            <person name="Lipzen A."/>
            <person name="Mereny Z."/>
            <person name="Hegedus B."/>
            <person name="Baldrian P."/>
            <person name="Stursova M."/>
            <person name="Weitz H."/>
            <person name="Taylor A."/>
            <person name="Grigoriev I.V."/>
            <person name="Nagy L.G."/>
            <person name="Martin F."/>
            <person name="Kauserud H."/>
        </authorList>
    </citation>
    <scope>NUCLEOTIDE SEQUENCE</scope>
    <source>
        <strain evidence="1">CBHHK067</strain>
    </source>
</reference>
<protein>
    <recommendedName>
        <fullName evidence="3">Transposase</fullName>
    </recommendedName>
</protein>
<feature type="non-terminal residue" evidence="1">
    <location>
        <position position="124"/>
    </location>
</feature>
<dbReference type="SUPFAM" id="SSF46689">
    <property type="entry name" value="Homeodomain-like"/>
    <property type="match status" value="1"/>
</dbReference>
<proteinExistence type="predicted"/>
<dbReference type="AlphaFoldDB" id="A0AAD7BJG6"/>